<protein>
    <recommendedName>
        <fullName evidence="3">Helix-turn-helix domain-containing protein</fullName>
    </recommendedName>
</protein>
<evidence type="ECO:0000313" key="1">
    <source>
        <dbReference type="EMBL" id="MFB9148723.1"/>
    </source>
</evidence>
<comment type="caution">
    <text evidence="1">The sequence shown here is derived from an EMBL/GenBank/DDBJ whole genome shotgun (WGS) entry which is preliminary data.</text>
</comment>
<accession>A0ABV5HWS3</accession>
<dbReference type="EMBL" id="JBHMEC010000004">
    <property type="protein sequence ID" value="MFB9148723.1"/>
    <property type="molecule type" value="Genomic_DNA"/>
</dbReference>
<keyword evidence="2" id="KW-1185">Reference proteome</keyword>
<sequence length="74" mass="8463">MHKASLTSPRLQRVLAVLRDGRPHTTREIVRRAHVVAVNSCIAELRANGAVILCTRERRKDRLICRYTMTKAPE</sequence>
<dbReference type="RefSeq" id="WP_377066924.1">
    <property type="nucleotide sequence ID" value="NZ_JBHMEC010000004.1"/>
</dbReference>
<evidence type="ECO:0008006" key="3">
    <source>
        <dbReference type="Google" id="ProtNLM"/>
    </source>
</evidence>
<organism evidence="1 2">
    <name type="scientific">Roseovarius ramblicola</name>
    <dbReference type="NCBI Taxonomy" id="2022336"/>
    <lineage>
        <taxon>Bacteria</taxon>
        <taxon>Pseudomonadati</taxon>
        <taxon>Pseudomonadota</taxon>
        <taxon>Alphaproteobacteria</taxon>
        <taxon>Rhodobacterales</taxon>
        <taxon>Roseobacteraceae</taxon>
        <taxon>Roseovarius</taxon>
    </lineage>
</organism>
<reference evidence="1 2" key="1">
    <citation type="submission" date="2024-09" db="EMBL/GenBank/DDBJ databases">
        <authorList>
            <person name="Sun Q."/>
            <person name="Mori K."/>
        </authorList>
    </citation>
    <scope>NUCLEOTIDE SEQUENCE [LARGE SCALE GENOMIC DNA]</scope>
    <source>
        <strain evidence="1 2">CECT 9424</strain>
    </source>
</reference>
<gene>
    <name evidence="1" type="ORF">ACFFU4_03030</name>
</gene>
<dbReference type="Proteomes" id="UP001589670">
    <property type="component" value="Unassembled WGS sequence"/>
</dbReference>
<evidence type="ECO:0000313" key="2">
    <source>
        <dbReference type="Proteomes" id="UP001589670"/>
    </source>
</evidence>
<name>A0ABV5HWS3_9RHOB</name>
<proteinExistence type="predicted"/>